<accession>A0A9N9S9Y9</accession>
<dbReference type="PANTHER" id="PTHR10751">
    <property type="entry name" value="GUANYLATE BINDING PROTEIN"/>
    <property type="match status" value="1"/>
</dbReference>
<dbReference type="GO" id="GO:0003924">
    <property type="term" value="F:GTPase activity"/>
    <property type="evidence" value="ECO:0007669"/>
    <property type="project" value="InterPro"/>
</dbReference>
<organism evidence="2 3">
    <name type="scientific">Chironomus riparius</name>
    <dbReference type="NCBI Taxonomy" id="315576"/>
    <lineage>
        <taxon>Eukaryota</taxon>
        <taxon>Metazoa</taxon>
        <taxon>Ecdysozoa</taxon>
        <taxon>Arthropoda</taxon>
        <taxon>Hexapoda</taxon>
        <taxon>Insecta</taxon>
        <taxon>Pterygota</taxon>
        <taxon>Neoptera</taxon>
        <taxon>Endopterygota</taxon>
        <taxon>Diptera</taxon>
        <taxon>Nematocera</taxon>
        <taxon>Chironomoidea</taxon>
        <taxon>Chironomidae</taxon>
        <taxon>Chironominae</taxon>
        <taxon>Chironomus</taxon>
    </lineage>
</organism>
<dbReference type="Gene3D" id="1.20.58.420">
    <property type="entry name" value="AHSP"/>
    <property type="match status" value="1"/>
</dbReference>
<keyword evidence="3" id="KW-1185">Reference proteome</keyword>
<evidence type="ECO:0000256" key="1">
    <source>
        <dbReference type="SAM" id="Coils"/>
    </source>
</evidence>
<dbReference type="Gene3D" id="3.40.50.300">
    <property type="entry name" value="P-loop containing nucleotide triphosphate hydrolases"/>
    <property type="match status" value="1"/>
</dbReference>
<keyword evidence="1" id="KW-0175">Coiled coil</keyword>
<dbReference type="AlphaFoldDB" id="A0A9N9S9Y9"/>
<dbReference type="InterPro" id="IPR027417">
    <property type="entry name" value="P-loop_NTPase"/>
</dbReference>
<reference evidence="2" key="1">
    <citation type="submission" date="2022-01" db="EMBL/GenBank/DDBJ databases">
        <authorList>
            <person name="King R."/>
        </authorList>
    </citation>
    <scope>NUCLEOTIDE SEQUENCE</scope>
</reference>
<gene>
    <name evidence="2" type="ORF">CHIRRI_LOCUS14983</name>
</gene>
<sequence>MLYDGRHKGMDEDFKDELVVVIEHLLNRKNLVTKRVNNHYFDGTEFLDYLENLIEIFQSDKLPKTQTIYEMTVERQMSRLVDSCLQSYKNLIKNDLNTVTNLSMIKKLHNKCEAQALLMFNNSNKMGNNEHEIKYKGTLVNDINKEFNQWKIEKEFIFKELNLIRLQQERIHQEEMAKIRAEKTAAKARLDAKRREIESALERSRIVREKELKKERQRDAERQREQEKALECQRRNAERRLEQLRLKSEAERNRFREQEQFNITYFKCNSCDLVVKYSDLHRYSSSAHDFRVCDPTEMFLNQLQDSGLPQMLTRILNRFFNLDLEED</sequence>
<evidence type="ECO:0000313" key="3">
    <source>
        <dbReference type="Proteomes" id="UP001153620"/>
    </source>
</evidence>
<proteinExistence type="predicted"/>
<protein>
    <submittedName>
        <fullName evidence="2">Uncharacterized protein</fullName>
    </submittedName>
</protein>
<feature type="coiled-coil region" evidence="1">
    <location>
        <begin position="176"/>
        <end position="254"/>
    </location>
</feature>
<name>A0A9N9S9Y9_9DIPT</name>
<dbReference type="SUPFAM" id="SSF48340">
    <property type="entry name" value="Interferon-induced guanylate-binding protein 1 (GBP1), C-terminal domain"/>
    <property type="match status" value="1"/>
</dbReference>
<dbReference type="InterPro" id="IPR036543">
    <property type="entry name" value="Guanylate-bd_C_sf"/>
</dbReference>
<dbReference type="Proteomes" id="UP001153620">
    <property type="component" value="Chromosome 4"/>
</dbReference>
<dbReference type="EMBL" id="OU895880">
    <property type="protein sequence ID" value="CAG9812178.1"/>
    <property type="molecule type" value="Genomic_DNA"/>
</dbReference>
<dbReference type="GO" id="GO:0005525">
    <property type="term" value="F:GTP binding"/>
    <property type="evidence" value="ECO:0007669"/>
    <property type="project" value="InterPro"/>
</dbReference>
<reference evidence="2" key="2">
    <citation type="submission" date="2022-10" db="EMBL/GenBank/DDBJ databases">
        <authorList>
            <consortium name="ENA_rothamsted_submissions"/>
            <consortium name="culmorum"/>
            <person name="King R."/>
        </authorList>
    </citation>
    <scope>NUCLEOTIDE SEQUENCE</scope>
</reference>
<evidence type="ECO:0000313" key="2">
    <source>
        <dbReference type="EMBL" id="CAG9812178.1"/>
    </source>
</evidence>